<protein>
    <recommendedName>
        <fullName evidence="1">SnoaL-like domain-containing protein</fullName>
    </recommendedName>
</protein>
<evidence type="ECO:0000259" key="1">
    <source>
        <dbReference type="Pfam" id="PF13577"/>
    </source>
</evidence>
<reference evidence="2 3" key="1">
    <citation type="journal article" date="2019" name="Int. J. Syst. Evol. Microbiol.">
        <title>The Global Catalogue of Microorganisms (GCM) 10K type strain sequencing project: providing services to taxonomists for standard genome sequencing and annotation.</title>
        <authorList>
            <consortium name="The Broad Institute Genomics Platform"/>
            <consortium name="The Broad Institute Genome Sequencing Center for Infectious Disease"/>
            <person name="Wu L."/>
            <person name="Ma J."/>
        </authorList>
    </citation>
    <scope>NUCLEOTIDE SEQUENCE [LARGE SCALE GENOMIC DNA]</scope>
    <source>
        <strain evidence="2 3">JCM 16009</strain>
    </source>
</reference>
<comment type="caution">
    <text evidence="2">The sequence shown here is derived from an EMBL/GenBank/DDBJ whole genome shotgun (WGS) entry which is preliminary data.</text>
</comment>
<evidence type="ECO:0000313" key="3">
    <source>
        <dbReference type="Proteomes" id="UP001500449"/>
    </source>
</evidence>
<feature type="domain" description="SnoaL-like" evidence="1">
    <location>
        <begin position="15"/>
        <end position="144"/>
    </location>
</feature>
<evidence type="ECO:0000313" key="2">
    <source>
        <dbReference type="EMBL" id="GAA1871723.1"/>
    </source>
</evidence>
<keyword evidence="3" id="KW-1185">Reference proteome</keyword>
<dbReference type="InterPro" id="IPR032710">
    <property type="entry name" value="NTF2-like_dom_sf"/>
</dbReference>
<dbReference type="InterPro" id="IPR011944">
    <property type="entry name" value="Steroid_delta5-4_isomerase"/>
</dbReference>
<sequence length="162" mass="18220">MTENVVENLGTRVARLEAVADITRLEARYALAWDSTDAVGWADLFTPDGIFERVDVPGKDGHRKVGRDELEAFCRRHQEGFGRFHLMHGYDIDVAEDGATATARVTFECRIVRVGDHPQFSSATGFYDSAYAVEAGRWRIRHRKETLVLFGESTFFGIPQAP</sequence>
<dbReference type="InterPro" id="IPR037401">
    <property type="entry name" value="SnoaL-like"/>
</dbReference>
<name>A0ABN2NJC7_9PSEU</name>
<dbReference type="EMBL" id="BAAAQK010000025">
    <property type="protein sequence ID" value="GAA1871723.1"/>
    <property type="molecule type" value="Genomic_DNA"/>
</dbReference>
<accession>A0ABN2NJC7</accession>
<organism evidence="2 3">
    <name type="scientific">Pseudonocardia ailaonensis</name>
    <dbReference type="NCBI Taxonomy" id="367279"/>
    <lineage>
        <taxon>Bacteria</taxon>
        <taxon>Bacillati</taxon>
        <taxon>Actinomycetota</taxon>
        <taxon>Actinomycetes</taxon>
        <taxon>Pseudonocardiales</taxon>
        <taxon>Pseudonocardiaceae</taxon>
        <taxon>Pseudonocardia</taxon>
    </lineage>
</organism>
<gene>
    <name evidence="2" type="ORF">GCM10009836_60740</name>
</gene>
<dbReference type="Proteomes" id="UP001500449">
    <property type="component" value="Unassembled WGS sequence"/>
</dbReference>
<dbReference type="SUPFAM" id="SSF54427">
    <property type="entry name" value="NTF2-like"/>
    <property type="match status" value="1"/>
</dbReference>
<dbReference type="CDD" id="cd00531">
    <property type="entry name" value="NTF2_like"/>
    <property type="match status" value="1"/>
</dbReference>
<proteinExistence type="predicted"/>
<dbReference type="Gene3D" id="3.10.450.50">
    <property type="match status" value="1"/>
</dbReference>
<dbReference type="NCBIfam" id="TIGR02246">
    <property type="entry name" value="SgcJ/EcaC family oxidoreductase"/>
    <property type="match status" value="1"/>
</dbReference>
<dbReference type="RefSeq" id="WP_344424848.1">
    <property type="nucleotide sequence ID" value="NZ_BAAAQK010000025.1"/>
</dbReference>
<dbReference type="Pfam" id="PF13577">
    <property type="entry name" value="SnoaL_4"/>
    <property type="match status" value="1"/>
</dbReference>